<protein>
    <submittedName>
        <fullName evidence="1">Uncharacterized protein</fullName>
    </submittedName>
</protein>
<dbReference type="EMBL" id="GEEE01019410">
    <property type="protein sequence ID" value="JAP43815.1"/>
    <property type="molecule type" value="Transcribed_RNA"/>
</dbReference>
<name>A0A0X3PXH6_SCHSO</name>
<evidence type="ECO:0000313" key="1">
    <source>
        <dbReference type="EMBL" id="JAP56484.1"/>
    </source>
</evidence>
<dbReference type="EMBL" id="GEEE01006741">
    <property type="protein sequence ID" value="JAP56484.1"/>
    <property type="molecule type" value="Transcribed_RNA"/>
</dbReference>
<sequence>MFGDDWLNTLSLIGVNMKRFAFDSKYSRMETMKAIASKGSNRQPPTLLSPTLDTVITLDDLTTKFCENKPLATCPRRKKNDRFRPPRCVTRIQRFCGASFISGITQRLGKWTRESIRSTVTIEQTLVKTRNWFIGHRIATPSYGAAHSSAFMCLNIPGFSQHDVNSFSA</sequence>
<accession>A0A0X3PXH6</accession>
<reference evidence="1" key="1">
    <citation type="submission" date="2016-01" db="EMBL/GenBank/DDBJ databases">
        <title>Reference transcriptome for the parasite Schistocephalus solidus: insights into the molecular evolution of parasitism.</title>
        <authorList>
            <person name="Hebert F.O."/>
            <person name="Grambauer S."/>
            <person name="Barber I."/>
            <person name="Landry C.R."/>
            <person name="Aubin-Horth N."/>
        </authorList>
    </citation>
    <scope>NUCLEOTIDE SEQUENCE</scope>
</reference>
<dbReference type="EMBL" id="GEEE01010625">
    <property type="protein sequence ID" value="JAP52600.1"/>
    <property type="molecule type" value="Transcribed_RNA"/>
</dbReference>
<dbReference type="EMBL" id="GEEE01022941">
    <property type="protein sequence ID" value="JAP40284.1"/>
    <property type="molecule type" value="Transcribed_RNA"/>
</dbReference>
<proteinExistence type="predicted"/>
<dbReference type="AlphaFoldDB" id="A0A0X3PXH6"/>
<organism evidence="1">
    <name type="scientific">Schistocephalus solidus</name>
    <name type="common">Tapeworm</name>
    <dbReference type="NCBI Taxonomy" id="70667"/>
    <lineage>
        <taxon>Eukaryota</taxon>
        <taxon>Metazoa</taxon>
        <taxon>Spiralia</taxon>
        <taxon>Lophotrochozoa</taxon>
        <taxon>Platyhelminthes</taxon>
        <taxon>Cestoda</taxon>
        <taxon>Eucestoda</taxon>
        <taxon>Diphyllobothriidea</taxon>
        <taxon>Diphyllobothriidae</taxon>
        <taxon>Schistocephalus</taxon>
    </lineage>
</organism>
<gene>
    <name evidence="1" type="ORF">TR125940</name>
</gene>